<name>A0A0P1IC50_9RHOB</name>
<feature type="domain" description="Dimethylamine monooxygenase subunit DmmA-like N-terminal" evidence="8">
    <location>
        <begin position="9"/>
        <end position="128"/>
    </location>
</feature>
<dbReference type="Pfam" id="PF22289">
    <property type="entry name" value="DmmA-like_C"/>
    <property type="match status" value="1"/>
</dbReference>
<feature type="domain" description="Dimethylamine monooxygenase subunit DmmA-like C-terminal" evidence="7">
    <location>
        <begin position="139"/>
        <end position="182"/>
    </location>
</feature>
<evidence type="ECO:0000313" key="10">
    <source>
        <dbReference type="Proteomes" id="UP000051870"/>
    </source>
</evidence>
<sequence>MSNTQFTPSITSRPVYPGLTSLGNVPAIMIADASGQEALKELAAADSSVMDQAHVLLVTTSPALADKLQDLRPASIETVSDLDAAVPSFERLLSTAKMGTQLYLAGSEGLIGFFSARALGSGLPQEAIQSEHRGPISRRMQCVHCKGVTEDVTTDPFTCSHCGLTLFVRDHFSRRLGVFQGVCVDAEVPGEVPETEEIQP</sequence>
<dbReference type="RefSeq" id="WP_058310080.1">
    <property type="nucleotide sequence ID" value="NZ_CYTW01000001.1"/>
</dbReference>
<proteinExistence type="predicted"/>
<evidence type="ECO:0000259" key="8">
    <source>
        <dbReference type="Pfam" id="PF22290"/>
    </source>
</evidence>
<dbReference type="GO" id="GO:0016491">
    <property type="term" value="F:oxidoreductase activity"/>
    <property type="evidence" value="ECO:0007669"/>
    <property type="project" value="UniProtKB-KW"/>
</dbReference>
<dbReference type="InterPro" id="IPR054582">
    <property type="entry name" value="DmmA-like_N"/>
</dbReference>
<keyword evidence="3" id="KW-0479">Metal-binding</keyword>
<dbReference type="AlphaFoldDB" id="A0A0P1IC50"/>
<evidence type="ECO:0000313" key="9">
    <source>
        <dbReference type="EMBL" id="CUJ88337.1"/>
    </source>
</evidence>
<dbReference type="Proteomes" id="UP000051870">
    <property type="component" value="Unassembled WGS sequence"/>
</dbReference>
<evidence type="ECO:0000256" key="5">
    <source>
        <dbReference type="ARBA" id="ARBA00023004"/>
    </source>
</evidence>
<keyword evidence="5" id="KW-0408">Iron</keyword>
<dbReference type="STRING" id="1715693.PH7735_00900"/>
<evidence type="ECO:0000259" key="7">
    <source>
        <dbReference type="Pfam" id="PF22289"/>
    </source>
</evidence>
<reference evidence="10" key="1">
    <citation type="submission" date="2015-09" db="EMBL/GenBank/DDBJ databases">
        <authorList>
            <person name="Rodrigo-Torres Lidia"/>
            <person name="Arahal R.David."/>
        </authorList>
    </citation>
    <scope>NUCLEOTIDE SEQUENCE [LARGE SCALE GENOMIC DNA]</scope>
    <source>
        <strain evidence="10">CECT 7735</strain>
    </source>
</reference>
<keyword evidence="1" id="KW-0285">Flavoprotein</keyword>
<evidence type="ECO:0000256" key="4">
    <source>
        <dbReference type="ARBA" id="ARBA00023002"/>
    </source>
</evidence>
<dbReference type="EMBL" id="CYTW01000001">
    <property type="protein sequence ID" value="CUJ88337.1"/>
    <property type="molecule type" value="Genomic_DNA"/>
</dbReference>
<evidence type="ECO:0000256" key="3">
    <source>
        <dbReference type="ARBA" id="ARBA00022723"/>
    </source>
</evidence>
<dbReference type="GeneID" id="83879969"/>
<evidence type="ECO:0000256" key="6">
    <source>
        <dbReference type="ARBA" id="ARBA00023014"/>
    </source>
</evidence>
<organism evidence="9 10">
    <name type="scientific">Shimia thalassica</name>
    <dbReference type="NCBI Taxonomy" id="1715693"/>
    <lineage>
        <taxon>Bacteria</taxon>
        <taxon>Pseudomonadati</taxon>
        <taxon>Pseudomonadota</taxon>
        <taxon>Alphaproteobacteria</taxon>
        <taxon>Rhodobacterales</taxon>
        <taxon>Roseobacteraceae</taxon>
    </lineage>
</organism>
<dbReference type="GO" id="GO:0046872">
    <property type="term" value="F:metal ion binding"/>
    <property type="evidence" value="ECO:0007669"/>
    <property type="project" value="UniProtKB-KW"/>
</dbReference>
<keyword evidence="6" id="KW-0411">Iron-sulfur</keyword>
<dbReference type="GO" id="GO:0051537">
    <property type="term" value="F:2 iron, 2 sulfur cluster binding"/>
    <property type="evidence" value="ECO:0007669"/>
    <property type="project" value="UniProtKB-KW"/>
</dbReference>
<keyword evidence="2" id="KW-0001">2Fe-2S</keyword>
<dbReference type="Pfam" id="PF22290">
    <property type="entry name" value="DmmA-like_N"/>
    <property type="match status" value="1"/>
</dbReference>
<gene>
    <name evidence="9" type="ORF">PH7735_00900</name>
</gene>
<protein>
    <submittedName>
        <fullName evidence="9">Uncharacterized protein</fullName>
    </submittedName>
</protein>
<dbReference type="NCBIfam" id="NF041259">
    <property type="entry name" value="mono_DmmA_fam"/>
    <property type="match status" value="1"/>
</dbReference>
<evidence type="ECO:0000256" key="2">
    <source>
        <dbReference type="ARBA" id="ARBA00022714"/>
    </source>
</evidence>
<evidence type="ECO:0000256" key="1">
    <source>
        <dbReference type="ARBA" id="ARBA00022630"/>
    </source>
</evidence>
<keyword evidence="4" id="KW-0560">Oxidoreductase</keyword>
<accession>A0A0P1IC50</accession>
<dbReference type="InterPro" id="IPR048037">
    <property type="entry name" value="DmmA-like_C"/>
</dbReference>
<keyword evidence="10" id="KW-1185">Reference proteome</keyword>